<evidence type="ECO:0000259" key="7">
    <source>
        <dbReference type="SMART" id="SM00387"/>
    </source>
</evidence>
<dbReference type="InterPro" id="IPR001404">
    <property type="entry name" value="Hsp90_fam"/>
</dbReference>
<keyword evidence="3 6" id="KW-0547">Nucleotide-binding</keyword>
<dbReference type="STRING" id="1188229.GlitD10_2383"/>
<dbReference type="InterPro" id="IPR003594">
    <property type="entry name" value="HATPase_dom"/>
</dbReference>
<dbReference type="SUPFAM" id="SSF54211">
    <property type="entry name" value="Ribosomal protein S5 domain 2-like"/>
    <property type="match status" value="1"/>
</dbReference>
<dbReference type="OrthoDB" id="9802640at2"/>
<gene>
    <name evidence="8" type="ORF">GlitD10_2383</name>
</gene>
<feature type="binding site" evidence="6">
    <location>
        <position position="77"/>
    </location>
    <ligand>
        <name>ATP</name>
        <dbReference type="ChEBI" id="CHEBI:30616"/>
    </ligand>
</feature>
<feature type="binding site" evidence="6">
    <location>
        <position position="32"/>
    </location>
    <ligand>
        <name>ATP</name>
        <dbReference type="ChEBI" id="CHEBI:30616"/>
    </ligand>
</feature>
<evidence type="ECO:0000313" key="8">
    <source>
        <dbReference type="EMBL" id="APB34717.1"/>
    </source>
</evidence>
<dbReference type="FunFam" id="3.30.230.80:FF:000008">
    <property type="entry name" value="Molecular chaperone HtpG"/>
    <property type="match status" value="1"/>
</dbReference>
<dbReference type="GO" id="GO:0005524">
    <property type="term" value="F:ATP binding"/>
    <property type="evidence" value="ECO:0007669"/>
    <property type="project" value="UniProtKB-KW"/>
</dbReference>
<dbReference type="AlphaFoldDB" id="A0A1J0AFL8"/>
<dbReference type="GO" id="GO:0140662">
    <property type="term" value="F:ATP-dependent protein folding chaperone"/>
    <property type="evidence" value="ECO:0007669"/>
    <property type="project" value="InterPro"/>
</dbReference>
<evidence type="ECO:0000256" key="5">
    <source>
        <dbReference type="ARBA" id="ARBA00023186"/>
    </source>
</evidence>
<dbReference type="SMART" id="SM00387">
    <property type="entry name" value="HATPase_c"/>
    <property type="match status" value="1"/>
</dbReference>
<organism evidence="8 9">
    <name type="scientific">Gloeomargarita lithophora Alchichica-D10</name>
    <dbReference type="NCBI Taxonomy" id="1188229"/>
    <lineage>
        <taxon>Bacteria</taxon>
        <taxon>Bacillati</taxon>
        <taxon>Cyanobacteriota</taxon>
        <taxon>Cyanophyceae</taxon>
        <taxon>Gloeomargaritales</taxon>
        <taxon>Gloeomargaritaceae</taxon>
        <taxon>Gloeomargarita</taxon>
    </lineage>
</organism>
<evidence type="ECO:0000256" key="4">
    <source>
        <dbReference type="ARBA" id="ARBA00022840"/>
    </source>
</evidence>
<dbReference type="Gene3D" id="3.30.565.10">
    <property type="entry name" value="Histidine kinase-like ATPase, C-terminal domain"/>
    <property type="match status" value="1"/>
</dbReference>
<dbReference type="CDD" id="cd16927">
    <property type="entry name" value="HATPase_Hsp90-like"/>
    <property type="match status" value="1"/>
</dbReference>
<dbReference type="SUPFAM" id="SSF110942">
    <property type="entry name" value="HSP90 C-terminal domain"/>
    <property type="match status" value="1"/>
</dbReference>
<keyword evidence="2" id="KW-0963">Cytoplasm</keyword>
<dbReference type="Pfam" id="PF13589">
    <property type="entry name" value="HATPase_c_3"/>
    <property type="match status" value="1"/>
</dbReference>
<dbReference type="RefSeq" id="WP_071455116.1">
    <property type="nucleotide sequence ID" value="NZ_CP017675.1"/>
</dbReference>
<dbReference type="InterPro" id="IPR020568">
    <property type="entry name" value="Ribosomal_Su5_D2-typ_SF"/>
</dbReference>
<reference evidence="8 9" key="1">
    <citation type="submission" date="2016-10" db="EMBL/GenBank/DDBJ databases">
        <title>Description of Gloeomargarita lithophora gen. nov., sp. nov., a thylakoid-bearing basal-branching cyanobacterium with intracellular carbonates, and proposal for Gloeomargaritales ord. nov.</title>
        <authorList>
            <person name="Moreira D."/>
            <person name="Tavera R."/>
            <person name="Benzerara K."/>
            <person name="Skouri-Panet F."/>
            <person name="Couradeau E."/>
            <person name="Gerard E."/>
            <person name="Loussert C."/>
            <person name="Novelo E."/>
            <person name="Zivanovic Y."/>
            <person name="Lopez-Garcia P."/>
        </authorList>
    </citation>
    <scope>NUCLEOTIDE SEQUENCE [LARGE SCALE GENOMIC DNA]</scope>
    <source>
        <strain evidence="8 9">D10</strain>
    </source>
</reference>
<dbReference type="GO" id="GO:0016887">
    <property type="term" value="F:ATP hydrolysis activity"/>
    <property type="evidence" value="ECO:0007669"/>
    <property type="project" value="InterPro"/>
</dbReference>
<dbReference type="KEGG" id="glt:GlitD10_2383"/>
<dbReference type="Gene3D" id="3.30.230.80">
    <property type="match status" value="1"/>
</dbReference>
<sequence>MLEQGTITIHTQNIFPIIKKSLYSDHEVFFRELVSNGVDAIQKLKMVGYAGETELGDFQPEIHIAIDREKRTLSISDNGIGMTADEVKKYINQVAFSSAEEFVQKYQGTDQPLIGHFGLGFYSAFMVAQQVEIDTLSYKNDAQAVHWTCSGSPEFSLESSERSERGTTVILTLSEGEDEYLDPNRIRQLVKKYCDFMPVAIKLDGEVINRQKAIWRESASNLTAEDYQEFYRYLYPFQEEPLLWVHLQTDYPFLLNGILYFPKMQPDIDVTRSELKLFCNQVYVSDHCEEIIPRFLLPMRGVIDSPDIPLNVSRSALQMDRTVRRIGDFIAKKVGDRLQELYQNDFVQYAKIWPDLSLFIKYGYLNDEKFKKQVQEIIIHRTTAQLSAQGESDIWQEGVSKSPYTTLNNYLERAKVRHENRVFYATDQVAQTTYITLHQNQGLEVLFLDSFIDTHFISYLERDYPDVKFVRVDADLDSSLIDANKAAEIVDPKTNKTRSELVQEVFKQYLDKPKVTIRTESLSGTAPPAMILLPEALRRLRDMTALLQQQKAEFPEEHTLVINTAHPLVENLVSLSQGGIIVQSGGNSPRQELTQNLCQHIYDLALMAQKGFDPETMQSFLDRASTVLTRLTTPGAI</sequence>
<dbReference type="Pfam" id="PF00183">
    <property type="entry name" value="HSP90"/>
    <property type="match status" value="1"/>
</dbReference>
<evidence type="ECO:0000256" key="1">
    <source>
        <dbReference type="ARBA" id="ARBA00008239"/>
    </source>
</evidence>
<accession>A0A1J0AFL8</accession>
<dbReference type="FunFam" id="3.30.565.10:FF:000076">
    <property type="entry name" value="Molecular chaperone HtpG"/>
    <property type="match status" value="1"/>
</dbReference>
<evidence type="ECO:0000256" key="6">
    <source>
        <dbReference type="PIRSR" id="PIRSR002583-1"/>
    </source>
</evidence>
<evidence type="ECO:0000256" key="2">
    <source>
        <dbReference type="ARBA" id="ARBA00022490"/>
    </source>
</evidence>
<feature type="binding site" evidence="6">
    <location>
        <position position="314"/>
    </location>
    <ligand>
        <name>ATP</name>
        <dbReference type="ChEBI" id="CHEBI:30616"/>
    </ligand>
</feature>
<dbReference type="PANTHER" id="PTHR11528">
    <property type="entry name" value="HEAT SHOCK PROTEIN 90 FAMILY MEMBER"/>
    <property type="match status" value="1"/>
</dbReference>
<keyword evidence="8" id="KW-0346">Stress response</keyword>
<dbReference type="SUPFAM" id="SSF55874">
    <property type="entry name" value="ATPase domain of HSP90 chaperone/DNA topoisomerase II/histidine kinase"/>
    <property type="match status" value="1"/>
</dbReference>
<keyword evidence="5" id="KW-0143">Chaperone</keyword>
<feature type="binding site" evidence="6">
    <location>
        <position position="167"/>
    </location>
    <ligand>
        <name>ATP</name>
        <dbReference type="ChEBI" id="CHEBI:30616"/>
    </ligand>
</feature>
<comment type="similarity">
    <text evidence="1">Belongs to the heat shock protein 90 family.</text>
</comment>
<feature type="domain" description="Histidine kinase/HSP90-like ATPase" evidence="7">
    <location>
        <begin position="25"/>
        <end position="177"/>
    </location>
</feature>
<feature type="binding site" evidence="6">
    <location>
        <position position="82"/>
    </location>
    <ligand>
        <name>ATP</name>
        <dbReference type="ChEBI" id="CHEBI:30616"/>
    </ligand>
</feature>
<dbReference type="Proteomes" id="UP000180235">
    <property type="component" value="Chromosome"/>
</dbReference>
<protein>
    <submittedName>
        <fullName evidence="8">Heat shock protein Hsp90</fullName>
    </submittedName>
</protein>
<name>A0A1J0AFL8_9CYAN</name>
<dbReference type="Gene3D" id="1.20.120.790">
    <property type="entry name" value="Heat shock protein 90, C-terminal domain"/>
    <property type="match status" value="1"/>
</dbReference>
<dbReference type="EMBL" id="CP017675">
    <property type="protein sequence ID" value="APB34717.1"/>
    <property type="molecule type" value="Genomic_DNA"/>
</dbReference>
<evidence type="ECO:0000313" key="9">
    <source>
        <dbReference type="Proteomes" id="UP000180235"/>
    </source>
</evidence>
<dbReference type="PIRSF" id="PIRSF002583">
    <property type="entry name" value="Hsp90"/>
    <property type="match status" value="1"/>
</dbReference>
<proteinExistence type="inferred from homology"/>
<feature type="binding site" evidence="6">
    <location>
        <position position="36"/>
    </location>
    <ligand>
        <name>ATP</name>
        <dbReference type="ChEBI" id="CHEBI:30616"/>
    </ligand>
</feature>
<dbReference type="GO" id="GO:0051082">
    <property type="term" value="F:unfolded protein binding"/>
    <property type="evidence" value="ECO:0007669"/>
    <property type="project" value="InterPro"/>
</dbReference>
<keyword evidence="4 6" id="KW-0067">ATP-binding</keyword>
<dbReference type="InterPro" id="IPR020575">
    <property type="entry name" value="Hsp90_N"/>
</dbReference>
<dbReference type="InterPro" id="IPR037196">
    <property type="entry name" value="HSP90_C"/>
</dbReference>
<dbReference type="NCBIfam" id="NF003555">
    <property type="entry name" value="PRK05218.1"/>
    <property type="match status" value="1"/>
</dbReference>
<dbReference type="Gene3D" id="3.40.50.11260">
    <property type="match status" value="1"/>
</dbReference>
<dbReference type="InterPro" id="IPR036890">
    <property type="entry name" value="HATPase_C_sf"/>
</dbReference>
<keyword evidence="9" id="KW-1185">Reference proteome</keyword>
<dbReference type="PRINTS" id="PR00775">
    <property type="entry name" value="HEATSHOCK90"/>
</dbReference>
<evidence type="ECO:0000256" key="3">
    <source>
        <dbReference type="ARBA" id="ARBA00022741"/>
    </source>
</evidence>